<dbReference type="EMBL" id="NBNE01005840">
    <property type="protein sequence ID" value="OWZ02941.1"/>
    <property type="molecule type" value="Genomic_DNA"/>
</dbReference>
<dbReference type="Gene3D" id="3.30.420.10">
    <property type="entry name" value="Ribonuclease H-like superfamily/Ribonuclease H"/>
    <property type="match status" value="1"/>
</dbReference>
<evidence type="ECO:0000259" key="1">
    <source>
        <dbReference type="Pfam" id="PF13358"/>
    </source>
</evidence>
<comment type="caution">
    <text evidence="2">The sequence shown here is derived from an EMBL/GenBank/DDBJ whole genome shotgun (WGS) entry which is preliminary data.</text>
</comment>
<name>A0A225VBQ8_9STRA</name>
<dbReference type="Proteomes" id="UP000198211">
    <property type="component" value="Unassembled WGS sequence"/>
</dbReference>
<gene>
    <name evidence="2" type="ORF">PHMEG_00025412</name>
</gene>
<accession>A0A225VBQ8</accession>
<sequence length="115" mass="13404">MDNAKIHAYPELQEAIHQCDARILFIPLYCSHLNIIEPCFELLKRWLQMHANLMFHLNPDRVLNRAMRSCTRREGTGCSGTFSHCGYMAAGIRDQAFDDCRAELEKHRLQNITRD</sequence>
<dbReference type="GO" id="GO:0003676">
    <property type="term" value="F:nucleic acid binding"/>
    <property type="evidence" value="ECO:0007669"/>
    <property type="project" value="InterPro"/>
</dbReference>
<keyword evidence="3" id="KW-1185">Reference proteome</keyword>
<dbReference type="Pfam" id="PF13358">
    <property type="entry name" value="DDE_3"/>
    <property type="match status" value="1"/>
</dbReference>
<dbReference type="InterPro" id="IPR038717">
    <property type="entry name" value="Tc1-like_DDE_dom"/>
</dbReference>
<reference evidence="3" key="1">
    <citation type="submission" date="2017-03" db="EMBL/GenBank/DDBJ databases">
        <title>Phytopthora megakarya and P. palmivora, two closely related causual agents of cacao black pod achieved similar genome size and gene model numbers by different mechanisms.</title>
        <authorList>
            <person name="Ali S."/>
            <person name="Shao J."/>
            <person name="Larry D.J."/>
            <person name="Kronmiller B."/>
            <person name="Shen D."/>
            <person name="Strem M.D."/>
            <person name="Melnick R.L."/>
            <person name="Guiltinan M.J."/>
            <person name="Tyler B.M."/>
            <person name="Meinhardt L.W."/>
            <person name="Bailey B.A."/>
        </authorList>
    </citation>
    <scope>NUCLEOTIDE SEQUENCE [LARGE SCALE GENOMIC DNA]</scope>
    <source>
        <strain evidence="3">zdho120</strain>
    </source>
</reference>
<protein>
    <submittedName>
        <fullName evidence="2">Transposase</fullName>
    </submittedName>
</protein>
<proteinExistence type="predicted"/>
<evidence type="ECO:0000313" key="2">
    <source>
        <dbReference type="EMBL" id="OWZ02941.1"/>
    </source>
</evidence>
<organism evidence="2 3">
    <name type="scientific">Phytophthora megakarya</name>
    <dbReference type="NCBI Taxonomy" id="4795"/>
    <lineage>
        <taxon>Eukaryota</taxon>
        <taxon>Sar</taxon>
        <taxon>Stramenopiles</taxon>
        <taxon>Oomycota</taxon>
        <taxon>Peronosporomycetes</taxon>
        <taxon>Peronosporales</taxon>
        <taxon>Peronosporaceae</taxon>
        <taxon>Phytophthora</taxon>
    </lineage>
</organism>
<dbReference type="InterPro" id="IPR036397">
    <property type="entry name" value="RNaseH_sf"/>
</dbReference>
<feature type="domain" description="Tc1-like transposase DDE" evidence="1">
    <location>
        <begin position="1"/>
        <end position="51"/>
    </location>
</feature>
<evidence type="ECO:0000313" key="3">
    <source>
        <dbReference type="Proteomes" id="UP000198211"/>
    </source>
</evidence>
<dbReference type="AlphaFoldDB" id="A0A225VBQ8"/>